<dbReference type="Proteomes" id="UP000268233">
    <property type="component" value="Unassembled WGS sequence"/>
</dbReference>
<organism evidence="2 3">
    <name type="scientific">Haloarcula quadrata</name>
    <dbReference type="NCBI Taxonomy" id="182779"/>
    <lineage>
        <taxon>Archaea</taxon>
        <taxon>Methanobacteriati</taxon>
        <taxon>Methanobacteriota</taxon>
        <taxon>Stenosarchaea group</taxon>
        <taxon>Halobacteria</taxon>
        <taxon>Halobacteriales</taxon>
        <taxon>Haloarculaceae</taxon>
        <taxon>Haloarcula</taxon>
    </lineage>
</organism>
<keyword evidence="3" id="KW-1185">Reference proteome</keyword>
<sequence>MRRLYPDIKGWGGGSRESITAAATAETFNPTEQQSGVYRWTAHCSRSRGCHRPIYYTMADIEESVSGFKAKGGWVDVVEHGERITQALKDIASGETVDEDALSEFDEWRPKSHERLDEDVNEKTADQASVDEGKGEQAGKGPDEDLQTAGEKLSESYENLDEPDEAMERWSESVDYVARAADSASRKALRKVEDTVYRNVMTQIAPYYFDNDLISANLRRVGDEERPEYVFEVNVNDDDLKMRVSNKLADFEQAVDRWHVDTEKVTEAVEAAEGVDAVETGDETDAKTN</sequence>
<evidence type="ECO:0000313" key="3">
    <source>
        <dbReference type="Proteomes" id="UP000268233"/>
    </source>
</evidence>
<dbReference type="AlphaFoldDB" id="A0A495R315"/>
<evidence type="ECO:0000313" key="2">
    <source>
        <dbReference type="EMBL" id="RKS81268.1"/>
    </source>
</evidence>
<accession>A0A495R315</accession>
<dbReference type="EMBL" id="RBWW01000001">
    <property type="protein sequence ID" value="RKS81268.1"/>
    <property type="molecule type" value="Genomic_DNA"/>
</dbReference>
<proteinExistence type="predicted"/>
<gene>
    <name evidence="2" type="ORF">BDK61_0544</name>
</gene>
<evidence type="ECO:0000256" key="1">
    <source>
        <dbReference type="SAM" id="MobiDB-lite"/>
    </source>
</evidence>
<comment type="caution">
    <text evidence="2">The sequence shown here is derived from an EMBL/GenBank/DDBJ whole genome shotgun (WGS) entry which is preliminary data.</text>
</comment>
<feature type="compositionally biased region" description="Basic and acidic residues" evidence="1">
    <location>
        <begin position="106"/>
        <end position="143"/>
    </location>
</feature>
<feature type="region of interest" description="Disordered" evidence="1">
    <location>
        <begin position="270"/>
        <end position="289"/>
    </location>
</feature>
<protein>
    <submittedName>
        <fullName evidence="2">Uncharacterized protein</fullName>
    </submittedName>
</protein>
<feature type="region of interest" description="Disordered" evidence="1">
    <location>
        <begin position="106"/>
        <end position="149"/>
    </location>
</feature>
<dbReference type="Pfam" id="PF19146">
    <property type="entry name" value="DUF5828"/>
    <property type="match status" value="1"/>
</dbReference>
<dbReference type="InterPro" id="IPR043868">
    <property type="entry name" value="DUF5828"/>
</dbReference>
<reference evidence="2 3" key="1">
    <citation type="submission" date="2018-10" db="EMBL/GenBank/DDBJ databases">
        <title>Genomic Encyclopedia of Archaeal and Bacterial Type Strains, Phase II (KMG-II): from individual species to whole genera.</title>
        <authorList>
            <person name="Goeker M."/>
        </authorList>
    </citation>
    <scope>NUCLEOTIDE SEQUENCE [LARGE SCALE GENOMIC DNA]</scope>
    <source>
        <strain evidence="2 3">DSM 11927</strain>
    </source>
</reference>
<name>A0A495R315_9EURY</name>